<dbReference type="EMBL" id="CP049888">
    <property type="protein sequence ID" value="QIL49881.1"/>
    <property type="molecule type" value="Genomic_DNA"/>
</dbReference>
<evidence type="ECO:0000313" key="2">
    <source>
        <dbReference type="Proteomes" id="UP000500741"/>
    </source>
</evidence>
<name>A0A6G8AXQ1_9LACO</name>
<dbReference type="RefSeq" id="WP_166008942.1">
    <property type="nucleotide sequence ID" value="NZ_CP049888.1"/>
</dbReference>
<dbReference type="KEGG" id="wco:G7084_00205"/>
<dbReference type="AlphaFoldDB" id="A0A6G8AXQ1"/>
<gene>
    <name evidence="1" type="ORF">G7084_00205</name>
</gene>
<evidence type="ECO:0000313" key="1">
    <source>
        <dbReference type="EMBL" id="QIL49881.1"/>
    </source>
</evidence>
<accession>A0A6G8AXQ1</accession>
<keyword evidence="2" id="KW-1185">Reference proteome</keyword>
<protein>
    <submittedName>
        <fullName evidence="1">Uncharacterized protein</fullName>
    </submittedName>
</protein>
<proteinExistence type="predicted"/>
<reference evidence="1 2" key="1">
    <citation type="submission" date="2020-03" db="EMBL/GenBank/DDBJ databases">
        <title>Weissella sp. nov., isolated from Cybister lewisianus.</title>
        <authorList>
            <person name="Hyun D.-W."/>
            <person name="Bae J.-W."/>
        </authorList>
    </citation>
    <scope>NUCLEOTIDE SEQUENCE [LARGE SCALE GENOMIC DNA]</scope>
    <source>
        <strain evidence="1 2">HDW19</strain>
    </source>
</reference>
<sequence length="58" mass="6684">MTANIIPSDPLKLQRQAKLIASLRDENRNLKVGISERDERIAELETKLDKMIIDRGYC</sequence>
<organism evidence="1 2">
    <name type="scientific">Weissella coleopterorum</name>
    <dbReference type="NCBI Taxonomy" id="2714949"/>
    <lineage>
        <taxon>Bacteria</taxon>
        <taxon>Bacillati</taxon>
        <taxon>Bacillota</taxon>
        <taxon>Bacilli</taxon>
        <taxon>Lactobacillales</taxon>
        <taxon>Lactobacillaceae</taxon>
        <taxon>Weissella</taxon>
    </lineage>
</organism>
<dbReference type="Proteomes" id="UP000500741">
    <property type="component" value="Chromosome"/>
</dbReference>